<dbReference type="Proteomes" id="UP001177080">
    <property type="component" value="Unassembled WGS sequence"/>
</dbReference>
<dbReference type="EMBL" id="WHSC02000007">
    <property type="protein sequence ID" value="MDO6123163.1"/>
    <property type="molecule type" value="Genomic_DNA"/>
</dbReference>
<comment type="caution">
    <text evidence="1">The sequence shown here is derived from an EMBL/GenBank/DDBJ whole genome shotgun (WGS) entry which is preliminary data.</text>
</comment>
<dbReference type="RefSeq" id="WP_244760786.1">
    <property type="nucleotide sequence ID" value="NZ_JALJCJ010000002.1"/>
</dbReference>
<name>A0ABT8XHF6_9HYPH</name>
<evidence type="ECO:0000313" key="2">
    <source>
        <dbReference type="Proteomes" id="UP001177080"/>
    </source>
</evidence>
<reference evidence="1" key="1">
    <citation type="submission" date="2022-04" db="EMBL/GenBank/DDBJ databases">
        <title>Shinella lacus sp. nov., a novel member of the genus Shinella from water.</title>
        <authorList>
            <person name="Deng Y."/>
        </authorList>
    </citation>
    <scope>NUCLEOTIDE SEQUENCE</scope>
    <source>
        <strain evidence="1">JCM 31239</strain>
    </source>
</reference>
<sequence length="85" mass="9779">MAIIHQIRRKYANKAEETVADLLYGSGVKTEEEMETVIKRKAAEISIAMAILHGGEWRVQIDHNDPFVHITRRLKRNRQLAAKRG</sequence>
<accession>A0ABT8XHF6</accession>
<proteinExistence type="predicted"/>
<evidence type="ECO:0000313" key="1">
    <source>
        <dbReference type="EMBL" id="MDO6123163.1"/>
    </source>
</evidence>
<keyword evidence="2" id="KW-1185">Reference proteome</keyword>
<protein>
    <submittedName>
        <fullName evidence="1">Uncharacterized protein</fullName>
    </submittedName>
</protein>
<organism evidence="1 2">
    <name type="scientific">Shinella curvata</name>
    <dbReference type="NCBI Taxonomy" id="1817964"/>
    <lineage>
        <taxon>Bacteria</taxon>
        <taxon>Pseudomonadati</taxon>
        <taxon>Pseudomonadota</taxon>
        <taxon>Alphaproteobacteria</taxon>
        <taxon>Hyphomicrobiales</taxon>
        <taxon>Rhizobiaceae</taxon>
        <taxon>Shinella</taxon>
    </lineage>
</organism>
<gene>
    <name evidence="1" type="ORF">GB928_018400</name>
</gene>